<dbReference type="GO" id="GO:0019240">
    <property type="term" value="P:citrulline biosynthetic process"/>
    <property type="evidence" value="ECO:0007669"/>
    <property type="project" value="TreeGrafter"/>
</dbReference>
<dbReference type="GO" id="GO:0016597">
    <property type="term" value="F:amino acid binding"/>
    <property type="evidence" value="ECO:0007669"/>
    <property type="project" value="InterPro"/>
</dbReference>
<protein>
    <submittedName>
        <fullName evidence="6">Ornithine carbamoyltransferase</fullName>
        <ecNumber evidence="6">2.1.3.3</ecNumber>
    </submittedName>
</protein>
<comment type="function">
    <text evidence="1">Reversibly catalyzes the transfer of the carbamoyl group from carbamoyl phosphate (CP) to the N(epsilon) atom of ornithine (ORN) to produce L-citrulline.</text>
</comment>
<dbReference type="AlphaFoldDB" id="A0A7W2A782"/>
<sequence>MMHVLSLQELTGEQIMQLVKKAIDIKKHPENYYHACFRKGLLMLFQKTSTRTMLSFHSGIAQMGGYAVLMDWNNSNFSISPIQYEARYVSTNCDVIMARLKKHSDLQELAKYSLVPVINGCCEKFHPTQALADLMTIYEVAGTFQGVTLTYVGIHNNIANSLVQACIKVGMKLNLVTPIVNESSWDESLMKEAENSGLVTRTTDLAQAVCESNFIYTDTWIDMEYFNDPSYEQERNVRIKTMSKYQLNRQNLQGFTPCIMHDMPIHPGYEIEEELIEAPESIIYTQAENRMHAEKALLLHLLQAENSKVEGGPVHQVELTI</sequence>
<evidence type="ECO:0000259" key="4">
    <source>
        <dbReference type="Pfam" id="PF00185"/>
    </source>
</evidence>
<proteinExistence type="inferred from homology"/>
<evidence type="ECO:0000313" key="7">
    <source>
        <dbReference type="Proteomes" id="UP000535491"/>
    </source>
</evidence>
<organism evidence="6 7">
    <name type="scientific">Paenactinomyces guangxiensis</name>
    <dbReference type="NCBI Taxonomy" id="1490290"/>
    <lineage>
        <taxon>Bacteria</taxon>
        <taxon>Bacillati</taxon>
        <taxon>Bacillota</taxon>
        <taxon>Bacilli</taxon>
        <taxon>Bacillales</taxon>
        <taxon>Thermoactinomycetaceae</taxon>
        <taxon>Paenactinomyces</taxon>
    </lineage>
</organism>
<dbReference type="SUPFAM" id="SSF53671">
    <property type="entry name" value="Aspartate/ornithine carbamoyltransferase"/>
    <property type="match status" value="1"/>
</dbReference>
<dbReference type="InterPro" id="IPR036901">
    <property type="entry name" value="Asp/Orn_carbamoylTrfase_sf"/>
</dbReference>
<reference evidence="6 7" key="1">
    <citation type="submission" date="2020-07" db="EMBL/GenBank/DDBJ databases">
        <authorList>
            <person name="Feng H."/>
        </authorList>
    </citation>
    <scope>NUCLEOTIDE SEQUENCE [LARGE SCALE GENOMIC DNA]</scope>
    <source>
        <strain evidence="7">s-10</strain>
    </source>
</reference>
<dbReference type="Gene3D" id="3.40.50.1370">
    <property type="entry name" value="Aspartate/ornithine carbamoyltransferase"/>
    <property type="match status" value="2"/>
</dbReference>
<comment type="similarity">
    <text evidence="3">Belongs to the aspartate/ornithine carbamoyltransferase superfamily.</text>
</comment>
<name>A0A7W2A782_9BACL</name>
<evidence type="ECO:0000256" key="1">
    <source>
        <dbReference type="ARBA" id="ARBA00003822"/>
    </source>
</evidence>
<dbReference type="PRINTS" id="PR00100">
    <property type="entry name" value="AOTCASE"/>
</dbReference>
<dbReference type="InterPro" id="IPR002292">
    <property type="entry name" value="Orn/put_carbamltrans"/>
</dbReference>
<comment type="caution">
    <text evidence="6">The sequence shown here is derived from an EMBL/GenBank/DDBJ whole genome shotgun (WGS) entry which is preliminary data.</text>
</comment>
<dbReference type="EMBL" id="JACEIQ010000001">
    <property type="protein sequence ID" value="MBA4493280.1"/>
    <property type="molecule type" value="Genomic_DNA"/>
</dbReference>
<dbReference type="PANTHER" id="PTHR45753:SF3">
    <property type="entry name" value="ORNITHINE TRANSCARBAMYLASE, MITOCHONDRIAL"/>
    <property type="match status" value="1"/>
</dbReference>
<feature type="domain" description="Aspartate/ornithine carbamoyltransferase Asp/Orn-binding" evidence="4">
    <location>
        <begin position="145"/>
        <end position="300"/>
    </location>
</feature>
<evidence type="ECO:0000259" key="5">
    <source>
        <dbReference type="Pfam" id="PF02729"/>
    </source>
</evidence>
<keyword evidence="2 3" id="KW-0808">Transferase</keyword>
<dbReference type="InterPro" id="IPR006130">
    <property type="entry name" value="Asp/Orn_carbamoylTrfase"/>
</dbReference>
<accession>A0A7W2A782</accession>
<evidence type="ECO:0000256" key="3">
    <source>
        <dbReference type="RuleBase" id="RU003634"/>
    </source>
</evidence>
<gene>
    <name evidence="6" type="ORF">H1191_03005</name>
</gene>
<evidence type="ECO:0000256" key="2">
    <source>
        <dbReference type="ARBA" id="ARBA00022679"/>
    </source>
</evidence>
<feature type="domain" description="Aspartate/ornithine carbamoyltransferase carbamoyl-P binding" evidence="5">
    <location>
        <begin position="3"/>
        <end position="139"/>
    </location>
</feature>
<dbReference type="Proteomes" id="UP000535491">
    <property type="component" value="Unassembled WGS sequence"/>
</dbReference>
<evidence type="ECO:0000313" key="6">
    <source>
        <dbReference type="EMBL" id="MBA4493280.1"/>
    </source>
</evidence>
<dbReference type="InterPro" id="IPR006132">
    <property type="entry name" value="Asp/Orn_carbamoyltranf_P-bd"/>
</dbReference>
<keyword evidence="7" id="KW-1185">Reference proteome</keyword>
<dbReference type="Pfam" id="PF00185">
    <property type="entry name" value="OTCace"/>
    <property type="match status" value="1"/>
</dbReference>
<dbReference type="EC" id="2.1.3.3" evidence="6"/>
<dbReference type="GO" id="GO:0042450">
    <property type="term" value="P:L-arginine biosynthetic process via ornithine"/>
    <property type="evidence" value="ECO:0007669"/>
    <property type="project" value="TreeGrafter"/>
</dbReference>
<dbReference type="Pfam" id="PF02729">
    <property type="entry name" value="OTCace_N"/>
    <property type="match status" value="1"/>
</dbReference>
<dbReference type="GO" id="GO:0004585">
    <property type="term" value="F:ornithine carbamoyltransferase activity"/>
    <property type="evidence" value="ECO:0007669"/>
    <property type="project" value="UniProtKB-EC"/>
</dbReference>
<dbReference type="PROSITE" id="PS00097">
    <property type="entry name" value="CARBAMOYLTRANSFERASE"/>
    <property type="match status" value="1"/>
</dbReference>
<dbReference type="InterPro" id="IPR006131">
    <property type="entry name" value="Asp_carbamoyltransf_Asp/Orn-bd"/>
</dbReference>
<dbReference type="PANTHER" id="PTHR45753">
    <property type="entry name" value="ORNITHINE CARBAMOYLTRANSFERASE, MITOCHONDRIAL"/>
    <property type="match status" value="1"/>
</dbReference>
<dbReference type="PRINTS" id="PR00102">
    <property type="entry name" value="OTCASE"/>
</dbReference>